<keyword evidence="4" id="KW-0813">Transport</keyword>
<evidence type="ECO:0000256" key="1">
    <source>
        <dbReference type="ARBA" id="ARBA00004308"/>
    </source>
</evidence>
<dbReference type="GO" id="GO:0012505">
    <property type="term" value="C:endomembrane system"/>
    <property type="evidence" value="ECO:0007669"/>
    <property type="project" value="UniProtKB-SubCell"/>
</dbReference>
<dbReference type="Pfam" id="PF13379">
    <property type="entry name" value="NMT1_2"/>
    <property type="match status" value="1"/>
</dbReference>
<keyword evidence="6" id="KW-0997">Cell inner membrane</keyword>
<evidence type="ECO:0000256" key="8">
    <source>
        <dbReference type="ARBA" id="ARBA00023136"/>
    </source>
</evidence>
<comment type="subcellular location">
    <subcellularLocation>
        <location evidence="1">Endomembrane system</location>
    </subcellularLocation>
    <subcellularLocation>
        <location evidence="2">Periplasm</location>
    </subcellularLocation>
</comment>
<dbReference type="AlphaFoldDB" id="I2PX06"/>
<sequence>MNLRPLFAPQRSVKALGRLAAACLVVALSTASVSAAVGTPIRMAYLQNDLHHLALWVALENGYFTDEGVSVEVAGVFRSGPELMTAFGAGALDAAYVGEAPATIAKVRGTAQIVVLAQANTEGSALVGSKALAAGTVARPTLAIPGNGSVQDFLLRKALPLLHLTPEQVDIIVVSPPEMLTSLQAGQIDGFIAWEPYPSRAVAQGIGTVLSSSADIWPDHPCCVLAATTTLVKDRSQEALALIRAHKRATAFIREQPDQAVAIAVKYTGMSEAVVRLALPHVTYTETPSVAGEEQYVNFLNSLGVIKVDDAGGFTRDFIATPLRDAAAK</sequence>
<feature type="chain" id="PRO_5003663344" evidence="9">
    <location>
        <begin position="36"/>
        <end position="329"/>
    </location>
</feature>
<keyword evidence="5" id="KW-1003">Cell membrane</keyword>
<dbReference type="Gene3D" id="3.40.190.10">
    <property type="entry name" value="Periplasmic binding protein-like II"/>
    <property type="match status" value="2"/>
</dbReference>
<dbReference type="CDD" id="cd13553">
    <property type="entry name" value="PBP2_NrtA_CpmA_like"/>
    <property type="match status" value="1"/>
</dbReference>
<reference evidence="10" key="1">
    <citation type="submission" date="2011-11" db="EMBL/GenBank/DDBJ databases">
        <title>Improved High-Quality Draft sequence of Desulfovibrio sp. U5L.</title>
        <authorList>
            <consortium name="US DOE Joint Genome Institute"/>
            <person name="Lucas S."/>
            <person name="Han J."/>
            <person name="Lapidus A."/>
            <person name="Cheng J.-F."/>
            <person name="Goodwin L."/>
            <person name="Pitluck S."/>
            <person name="Peters L."/>
            <person name="Ovchinnikova G."/>
            <person name="Held B."/>
            <person name="Detter J.C."/>
            <person name="Han C."/>
            <person name="Tapia R."/>
            <person name="Land M."/>
            <person name="Hauser L."/>
            <person name="Kyrpides N."/>
            <person name="Ivanova N."/>
            <person name="Pagani I."/>
            <person name="Gabster J."/>
            <person name="Walker C."/>
            <person name="Stolyar S."/>
            <person name="Stahl D."/>
            <person name="Arkin A."/>
            <person name="Dehal P."/>
            <person name="Hazen T."/>
            <person name="Woyke T."/>
        </authorList>
    </citation>
    <scope>NUCLEOTIDE SEQUENCE [LARGE SCALE GENOMIC DNA]</scope>
    <source>
        <strain evidence="10">U5L</strain>
    </source>
</reference>
<dbReference type="OrthoDB" id="5372616at2"/>
<dbReference type="SUPFAM" id="SSF53850">
    <property type="entry name" value="Periplasmic binding protein-like II"/>
    <property type="match status" value="1"/>
</dbReference>
<evidence type="ECO:0000313" key="10">
    <source>
        <dbReference type="EMBL" id="EIG52062.1"/>
    </source>
</evidence>
<dbReference type="InterPro" id="IPR044527">
    <property type="entry name" value="NrtA/CpmA_ABC-bd_dom"/>
</dbReference>
<organism evidence="10">
    <name type="scientific">Desulfovibrio sp. U5L</name>
    <dbReference type="NCBI Taxonomy" id="596152"/>
    <lineage>
        <taxon>Bacteria</taxon>
        <taxon>Pseudomonadati</taxon>
        <taxon>Thermodesulfobacteriota</taxon>
        <taxon>Desulfovibrionia</taxon>
        <taxon>Desulfovibrionales</taxon>
        <taxon>Desulfovibrionaceae</taxon>
        <taxon>Desulfovibrio</taxon>
    </lineage>
</organism>
<evidence type="ECO:0000256" key="6">
    <source>
        <dbReference type="ARBA" id="ARBA00022519"/>
    </source>
</evidence>
<evidence type="ECO:0000256" key="5">
    <source>
        <dbReference type="ARBA" id="ARBA00022475"/>
    </source>
</evidence>
<accession>I2PX06</accession>
<evidence type="ECO:0000256" key="4">
    <source>
        <dbReference type="ARBA" id="ARBA00022448"/>
    </source>
</evidence>
<name>I2PX06_9BACT</name>
<evidence type="ECO:0000256" key="9">
    <source>
        <dbReference type="SAM" id="SignalP"/>
    </source>
</evidence>
<keyword evidence="7 9" id="KW-0732">Signal</keyword>
<protein>
    <submittedName>
        <fullName evidence="10">ABC-type nitrate/sulfonate/bicarbonate transport system, periplasmic component</fullName>
    </submittedName>
</protein>
<dbReference type="eggNOG" id="COG0715">
    <property type="taxonomic scope" value="Bacteria"/>
</dbReference>
<keyword evidence="8" id="KW-0472">Membrane</keyword>
<dbReference type="PANTHER" id="PTHR30024:SF47">
    <property type="entry name" value="TAURINE-BINDING PERIPLASMIC PROTEIN"/>
    <property type="match status" value="1"/>
</dbReference>
<dbReference type="GO" id="GO:0042597">
    <property type="term" value="C:periplasmic space"/>
    <property type="evidence" value="ECO:0007669"/>
    <property type="project" value="UniProtKB-SubCell"/>
</dbReference>
<evidence type="ECO:0000256" key="2">
    <source>
        <dbReference type="ARBA" id="ARBA00004418"/>
    </source>
</evidence>
<gene>
    <name evidence="10" type="ORF">DesU5LDRAFT_0350</name>
</gene>
<dbReference type="STRING" id="596152.DesU5LDRAFT_0350"/>
<comment type="similarity">
    <text evidence="3">Belongs to the bacterial solute-binding protein SsuA/TauA family.</text>
</comment>
<proteinExistence type="inferred from homology"/>
<evidence type="ECO:0000256" key="7">
    <source>
        <dbReference type="ARBA" id="ARBA00022729"/>
    </source>
</evidence>
<dbReference type="EMBL" id="JH600068">
    <property type="protein sequence ID" value="EIG52062.1"/>
    <property type="molecule type" value="Genomic_DNA"/>
</dbReference>
<evidence type="ECO:0000256" key="3">
    <source>
        <dbReference type="ARBA" id="ARBA00010742"/>
    </source>
</evidence>
<feature type="signal peptide" evidence="9">
    <location>
        <begin position="1"/>
        <end position="35"/>
    </location>
</feature>
<dbReference type="HOGENOM" id="CLU_028871_10_4_7"/>
<dbReference type="PANTHER" id="PTHR30024">
    <property type="entry name" value="ALIPHATIC SULFONATES-BINDING PROTEIN-RELATED"/>
    <property type="match status" value="1"/>
</dbReference>